<sequence length="108" mass="12390">MSSRVAAMGNSSAASHSEGAVPLHSYAKYSYTNKYVHTELHSASGPWRNWHRQPTSRAPEKSFEMRQPRRHNQQDCAEPHHFDPFVSAAEIWVRYRQHQAHKLVSPAP</sequence>
<feature type="region of interest" description="Disordered" evidence="1">
    <location>
        <begin position="45"/>
        <end position="79"/>
    </location>
</feature>
<evidence type="ECO:0000313" key="3">
    <source>
        <dbReference type="Proteomes" id="UP000756346"/>
    </source>
</evidence>
<dbReference type="Proteomes" id="UP000756346">
    <property type="component" value="Unassembled WGS sequence"/>
</dbReference>
<feature type="compositionally biased region" description="Basic and acidic residues" evidence="1">
    <location>
        <begin position="58"/>
        <end position="67"/>
    </location>
</feature>
<dbReference type="RefSeq" id="XP_046018522.1">
    <property type="nucleotide sequence ID" value="XM_046147834.1"/>
</dbReference>
<organism evidence="2 3">
    <name type="scientific">Microdochium trichocladiopsis</name>
    <dbReference type="NCBI Taxonomy" id="1682393"/>
    <lineage>
        <taxon>Eukaryota</taxon>
        <taxon>Fungi</taxon>
        <taxon>Dikarya</taxon>
        <taxon>Ascomycota</taxon>
        <taxon>Pezizomycotina</taxon>
        <taxon>Sordariomycetes</taxon>
        <taxon>Xylariomycetidae</taxon>
        <taxon>Xylariales</taxon>
        <taxon>Microdochiaceae</taxon>
        <taxon>Microdochium</taxon>
    </lineage>
</organism>
<keyword evidence="3" id="KW-1185">Reference proteome</keyword>
<comment type="caution">
    <text evidence="2">The sequence shown here is derived from an EMBL/GenBank/DDBJ whole genome shotgun (WGS) entry which is preliminary data.</text>
</comment>
<reference evidence="2" key="1">
    <citation type="journal article" date="2021" name="Nat. Commun.">
        <title>Genetic determinants of endophytism in the Arabidopsis root mycobiome.</title>
        <authorList>
            <person name="Mesny F."/>
            <person name="Miyauchi S."/>
            <person name="Thiergart T."/>
            <person name="Pickel B."/>
            <person name="Atanasova L."/>
            <person name="Karlsson M."/>
            <person name="Huettel B."/>
            <person name="Barry K.W."/>
            <person name="Haridas S."/>
            <person name="Chen C."/>
            <person name="Bauer D."/>
            <person name="Andreopoulos W."/>
            <person name="Pangilinan J."/>
            <person name="LaButti K."/>
            <person name="Riley R."/>
            <person name="Lipzen A."/>
            <person name="Clum A."/>
            <person name="Drula E."/>
            <person name="Henrissat B."/>
            <person name="Kohler A."/>
            <person name="Grigoriev I.V."/>
            <person name="Martin F.M."/>
            <person name="Hacquard S."/>
        </authorList>
    </citation>
    <scope>NUCLEOTIDE SEQUENCE</scope>
    <source>
        <strain evidence="2">MPI-CAGE-CH-0230</strain>
    </source>
</reference>
<accession>A0A9P9BW58</accession>
<proteinExistence type="predicted"/>
<dbReference type="AlphaFoldDB" id="A0A9P9BW58"/>
<dbReference type="GeneID" id="70177380"/>
<protein>
    <submittedName>
        <fullName evidence="2">Uncharacterized protein</fullName>
    </submittedName>
</protein>
<evidence type="ECO:0000313" key="2">
    <source>
        <dbReference type="EMBL" id="KAH7040467.1"/>
    </source>
</evidence>
<dbReference type="EMBL" id="JAGTJQ010000001">
    <property type="protein sequence ID" value="KAH7040467.1"/>
    <property type="molecule type" value="Genomic_DNA"/>
</dbReference>
<gene>
    <name evidence="2" type="ORF">B0I36DRAFT_10790</name>
</gene>
<evidence type="ECO:0000256" key="1">
    <source>
        <dbReference type="SAM" id="MobiDB-lite"/>
    </source>
</evidence>
<name>A0A9P9BW58_9PEZI</name>